<feature type="compositionally biased region" description="Basic and acidic residues" evidence="1">
    <location>
        <begin position="32"/>
        <end position="53"/>
    </location>
</feature>
<dbReference type="EMBL" id="JAGFBR010000015">
    <property type="protein sequence ID" value="KAH0454717.1"/>
    <property type="molecule type" value="Genomic_DNA"/>
</dbReference>
<reference evidence="2 3" key="1">
    <citation type="journal article" date="2021" name="Hortic Res">
        <title>Chromosome-scale assembly of the Dendrobium chrysotoxum genome enhances the understanding of orchid evolution.</title>
        <authorList>
            <person name="Zhang Y."/>
            <person name="Zhang G.Q."/>
            <person name="Zhang D."/>
            <person name="Liu X.D."/>
            <person name="Xu X.Y."/>
            <person name="Sun W.H."/>
            <person name="Yu X."/>
            <person name="Zhu X."/>
            <person name="Wang Z.W."/>
            <person name="Zhao X."/>
            <person name="Zhong W.Y."/>
            <person name="Chen H."/>
            <person name="Yin W.L."/>
            <person name="Huang T."/>
            <person name="Niu S.C."/>
            <person name="Liu Z.J."/>
        </authorList>
    </citation>
    <scope>NUCLEOTIDE SEQUENCE [LARGE SCALE GENOMIC DNA]</scope>
    <source>
        <strain evidence="2">Lindl</strain>
    </source>
</reference>
<organism evidence="2 3">
    <name type="scientific">Dendrobium chrysotoxum</name>
    <name type="common">Orchid</name>
    <dbReference type="NCBI Taxonomy" id="161865"/>
    <lineage>
        <taxon>Eukaryota</taxon>
        <taxon>Viridiplantae</taxon>
        <taxon>Streptophyta</taxon>
        <taxon>Embryophyta</taxon>
        <taxon>Tracheophyta</taxon>
        <taxon>Spermatophyta</taxon>
        <taxon>Magnoliopsida</taxon>
        <taxon>Liliopsida</taxon>
        <taxon>Asparagales</taxon>
        <taxon>Orchidaceae</taxon>
        <taxon>Epidendroideae</taxon>
        <taxon>Malaxideae</taxon>
        <taxon>Dendrobiinae</taxon>
        <taxon>Dendrobium</taxon>
    </lineage>
</organism>
<sequence length="73" mass="8098">MSIEQKAGLIKINLTAPISRYEVGSKYVANRRSTDEINRDTDRDNDKKSHYSDSRGSGSISSTSDDGECIHYG</sequence>
<feature type="region of interest" description="Disordered" evidence="1">
    <location>
        <begin position="23"/>
        <end position="73"/>
    </location>
</feature>
<name>A0AAV7GFV7_DENCH</name>
<comment type="caution">
    <text evidence="2">The sequence shown here is derived from an EMBL/GenBank/DDBJ whole genome shotgun (WGS) entry which is preliminary data.</text>
</comment>
<accession>A0AAV7GFV7</accession>
<gene>
    <name evidence="2" type="ORF">IEQ34_016641</name>
</gene>
<evidence type="ECO:0000313" key="3">
    <source>
        <dbReference type="Proteomes" id="UP000775213"/>
    </source>
</evidence>
<evidence type="ECO:0000256" key="1">
    <source>
        <dbReference type="SAM" id="MobiDB-lite"/>
    </source>
</evidence>
<feature type="compositionally biased region" description="Low complexity" evidence="1">
    <location>
        <begin position="54"/>
        <end position="64"/>
    </location>
</feature>
<keyword evidence="3" id="KW-1185">Reference proteome</keyword>
<proteinExistence type="predicted"/>
<protein>
    <submittedName>
        <fullName evidence="2">Uncharacterized protein</fullName>
    </submittedName>
</protein>
<dbReference type="Proteomes" id="UP000775213">
    <property type="component" value="Unassembled WGS sequence"/>
</dbReference>
<evidence type="ECO:0000313" key="2">
    <source>
        <dbReference type="EMBL" id="KAH0454717.1"/>
    </source>
</evidence>
<dbReference type="AlphaFoldDB" id="A0AAV7GFV7"/>